<dbReference type="NCBIfam" id="NF009807">
    <property type="entry name" value="PRK13291.1"/>
    <property type="match status" value="1"/>
</dbReference>
<accession>A0ABQ2C1X0</accession>
<keyword evidence="2" id="KW-0378">Hydrolase</keyword>
<dbReference type="GO" id="GO:0016787">
    <property type="term" value="F:hydrolase activity"/>
    <property type="evidence" value="ECO:0007669"/>
    <property type="project" value="UniProtKB-KW"/>
</dbReference>
<name>A0ABQ2C1X0_9FLAO</name>
<dbReference type="Gene3D" id="1.20.120.450">
    <property type="entry name" value="dinb family like domain"/>
    <property type="match status" value="1"/>
</dbReference>
<comment type="caution">
    <text evidence="2">The sequence shown here is derived from an EMBL/GenBank/DDBJ whole genome shotgun (WGS) entry which is preliminary data.</text>
</comment>
<evidence type="ECO:0000313" key="2">
    <source>
        <dbReference type="EMBL" id="GGI58235.1"/>
    </source>
</evidence>
<protein>
    <submittedName>
        <fullName evidence="2">Metal-dependent hydrolase YfiT</fullName>
    </submittedName>
</protein>
<proteinExistence type="predicted"/>
<dbReference type="InterPro" id="IPR034660">
    <property type="entry name" value="DinB/YfiT-like"/>
</dbReference>
<dbReference type="Pfam" id="PF12867">
    <property type="entry name" value="DinB_2"/>
    <property type="match status" value="1"/>
</dbReference>
<gene>
    <name evidence="2" type="primary">yfiT</name>
    <name evidence="2" type="ORF">GCM10011444_25440</name>
</gene>
<evidence type="ECO:0000313" key="3">
    <source>
        <dbReference type="Proteomes" id="UP000624701"/>
    </source>
</evidence>
<organism evidence="2 3">
    <name type="scientific">Winogradskyella haliclonae</name>
    <dbReference type="NCBI Taxonomy" id="2048558"/>
    <lineage>
        <taxon>Bacteria</taxon>
        <taxon>Pseudomonadati</taxon>
        <taxon>Bacteroidota</taxon>
        <taxon>Flavobacteriia</taxon>
        <taxon>Flavobacteriales</taxon>
        <taxon>Flavobacteriaceae</taxon>
        <taxon>Winogradskyella</taxon>
    </lineage>
</organism>
<dbReference type="EMBL" id="BMDQ01000004">
    <property type="protein sequence ID" value="GGI58235.1"/>
    <property type="molecule type" value="Genomic_DNA"/>
</dbReference>
<dbReference type="Proteomes" id="UP000624701">
    <property type="component" value="Unassembled WGS sequence"/>
</dbReference>
<reference evidence="3" key="1">
    <citation type="journal article" date="2019" name="Int. J. Syst. Evol. Microbiol.">
        <title>The Global Catalogue of Microorganisms (GCM) 10K type strain sequencing project: providing services to taxonomists for standard genome sequencing and annotation.</title>
        <authorList>
            <consortium name="The Broad Institute Genomics Platform"/>
            <consortium name="The Broad Institute Genome Sequencing Center for Infectious Disease"/>
            <person name="Wu L."/>
            <person name="Ma J."/>
        </authorList>
    </citation>
    <scope>NUCLEOTIDE SEQUENCE [LARGE SCALE GENOMIC DNA]</scope>
    <source>
        <strain evidence="3">CCM 8681</strain>
    </source>
</reference>
<keyword evidence="3" id="KW-1185">Reference proteome</keyword>
<evidence type="ECO:0000259" key="1">
    <source>
        <dbReference type="Pfam" id="PF12867"/>
    </source>
</evidence>
<dbReference type="SUPFAM" id="SSF109854">
    <property type="entry name" value="DinB/YfiT-like putative metalloenzymes"/>
    <property type="match status" value="1"/>
</dbReference>
<dbReference type="RefSeq" id="WP_188375150.1">
    <property type="nucleotide sequence ID" value="NZ_BMDQ01000004.1"/>
</dbReference>
<sequence length="180" mass="20955">MLPTELQKLKYPIGKFQPPEIISKGQKEKWIMDIENFPDSVEDTTKNLSNAELNYRYRPDGWTIKQVVHHCADSHINSIIRFKLALTEDTPTIRPYFENHWAELVDYEHDIKTALSILKGIHAKLGILLRGLSDEDLKLKFIHPEHGKSFTLEETIGTYAWHSNHHLAHIKQALKYKGEF</sequence>
<feature type="domain" description="DinB-like" evidence="1">
    <location>
        <begin position="39"/>
        <end position="170"/>
    </location>
</feature>
<dbReference type="InterPro" id="IPR024775">
    <property type="entry name" value="DinB-like"/>
</dbReference>